<dbReference type="Gene3D" id="2.60.40.1120">
    <property type="entry name" value="Carboxypeptidase-like, regulatory domain"/>
    <property type="match status" value="2"/>
</dbReference>
<dbReference type="NCBIfam" id="TIGR00711">
    <property type="entry name" value="efflux_EmrB"/>
    <property type="match status" value="1"/>
</dbReference>
<dbReference type="Gene3D" id="2.60.40.10">
    <property type="entry name" value="Immunoglobulins"/>
    <property type="match status" value="1"/>
</dbReference>
<dbReference type="SUPFAM" id="SSF49464">
    <property type="entry name" value="Carboxypeptidase regulatory domain-like"/>
    <property type="match status" value="1"/>
</dbReference>
<dbReference type="PANTHER" id="PTHR42718:SF46">
    <property type="entry name" value="BLR6921 PROTEIN"/>
    <property type="match status" value="1"/>
</dbReference>
<protein>
    <recommendedName>
        <fullName evidence="9">Major facilitator superfamily (MFS) profile domain-containing protein</fullName>
    </recommendedName>
</protein>
<dbReference type="PROSITE" id="PS50850">
    <property type="entry name" value="MFS"/>
    <property type="match status" value="1"/>
</dbReference>
<evidence type="ECO:0000256" key="3">
    <source>
        <dbReference type="ARBA" id="ARBA00022475"/>
    </source>
</evidence>
<reference evidence="10" key="1">
    <citation type="submission" date="2023-03" db="EMBL/GenBank/DDBJ databases">
        <title>Actinoallomurus iriomotensis NBRC 103681.</title>
        <authorList>
            <person name="Ichikawa N."/>
            <person name="Sato H."/>
            <person name="Tonouchi N."/>
        </authorList>
    </citation>
    <scope>NUCLEOTIDE SEQUENCE</scope>
    <source>
        <strain evidence="10">NBRC 103681</strain>
    </source>
</reference>
<feature type="transmembrane region" description="Helical" evidence="8">
    <location>
        <begin position="457"/>
        <end position="476"/>
    </location>
</feature>
<sequence>MSMTAPVSGPPVPRRWIALVFIALAQLMVVLDATIVNIALPSAQHALGISDADRQWMITAYTLAFGGLLLFGGRVGDLIGRKYAFLIGLVGFAAASAVGGAATGEGMLLAARALQGAFGALLAPSALSLLAVTFTTPAERAKAFGIYGAIAGGGAAVGLIAGGLLTEYLDWRWALYVNVPVAVVGLAGGAVFVRDPVAGRSRARLDLPGVVLVTAGLVALVYGFTRAESEGWGERGVVGLLVGAGVLLVAFAVVEALTRTPLLPMRVILDRNRGGAYLSVGLSVIGMFGLFLFLTYYLQTVKRYSPVETGLAFLPMTAGMVTGSTQISARLMNQVPARLLMVPGLLVAACGVVLLTRLRVDSAYATSVLPAQLLLGVGLGAALMPAMNLATAGVDAHDAGVASAMVNTSQQVGGSLGTALLNTIGATATTSYIAAHAQGPPSPALAAAGLVHGFTVALWWAVGVICLAAVVVSVLVDSRGERRAARVVAEPGVREPGVREAVVTAETPPPARQLASVGARGEPVDDGPLAARTSPVYAPMASAGPGSFGTPVHGRVRGGDGAPVCGAALTLIDLGGRQVDRATTGVDGVYALRAPGVGPYMLITAADGHQPQAATVAVAHEPLHYDVTLSGTSGLAGVVRSAATGARVDGAIVVVTDAHGEVIASARTDAAGEFEFDDLVSGTFVVAVTANGHRPGALPVAVDGQGTTHCEVELPAGARVHGTVRAGSDNLLLSDARVTLVDAAGNVVATATTGPDGAYAFEDLDPGTYTVIASGYPPVAAAVMIGETAPEPFGLTLSHPDE</sequence>
<feature type="transmembrane region" description="Helical" evidence="8">
    <location>
        <begin position="83"/>
        <end position="103"/>
    </location>
</feature>
<dbReference type="InterPro" id="IPR020846">
    <property type="entry name" value="MFS_dom"/>
</dbReference>
<keyword evidence="6 8" id="KW-0472">Membrane</keyword>
<feature type="transmembrane region" description="Helical" evidence="8">
    <location>
        <begin position="171"/>
        <end position="193"/>
    </location>
</feature>
<evidence type="ECO:0000256" key="1">
    <source>
        <dbReference type="ARBA" id="ARBA00004651"/>
    </source>
</evidence>
<feature type="transmembrane region" description="Helical" evidence="8">
    <location>
        <begin position="144"/>
        <end position="165"/>
    </location>
</feature>
<evidence type="ECO:0000256" key="7">
    <source>
        <dbReference type="SAM" id="MobiDB-lite"/>
    </source>
</evidence>
<dbReference type="GO" id="GO:0005975">
    <property type="term" value="P:carbohydrate metabolic process"/>
    <property type="evidence" value="ECO:0007669"/>
    <property type="project" value="UniProtKB-ARBA"/>
</dbReference>
<dbReference type="InterPro" id="IPR013783">
    <property type="entry name" value="Ig-like_fold"/>
</dbReference>
<feature type="transmembrane region" description="Helical" evidence="8">
    <location>
        <begin position="205"/>
        <end position="224"/>
    </location>
</feature>
<dbReference type="SUPFAM" id="SSF103473">
    <property type="entry name" value="MFS general substrate transporter"/>
    <property type="match status" value="1"/>
</dbReference>
<dbReference type="Gene3D" id="1.20.1250.20">
    <property type="entry name" value="MFS general substrate transporter like domains"/>
    <property type="match status" value="1"/>
</dbReference>
<feature type="transmembrane region" description="Helical" evidence="8">
    <location>
        <begin position="236"/>
        <end position="254"/>
    </location>
</feature>
<evidence type="ECO:0000256" key="5">
    <source>
        <dbReference type="ARBA" id="ARBA00022989"/>
    </source>
</evidence>
<evidence type="ECO:0000313" key="11">
    <source>
        <dbReference type="Proteomes" id="UP001165135"/>
    </source>
</evidence>
<dbReference type="CDD" id="cd17321">
    <property type="entry name" value="MFS_MMR_MDR_like"/>
    <property type="match status" value="1"/>
</dbReference>
<dbReference type="PRINTS" id="PR01036">
    <property type="entry name" value="TCRTETB"/>
</dbReference>
<keyword evidence="5 8" id="KW-1133">Transmembrane helix</keyword>
<feature type="transmembrane region" description="Helical" evidence="8">
    <location>
        <begin position="109"/>
        <end position="132"/>
    </location>
</feature>
<dbReference type="Pfam" id="PF13620">
    <property type="entry name" value="CarboxypepD_reg"/>
    <property type="match status" value="3"/>
</dbReference>
<evidence type="ECO:0000256" key="2">
    <source>
        <dbReference type="ARBA" id="ARBA00022448"/>
    </source>
</evidence>
<feature type="transmembrane region" description="Helical" evidence="8">
    <location>
        <begin position="275"/>
        <end position="298"/>
    </location>
</feature>
<feature type="transmembrane region" description="Helical" evidence="8">
    <location>
        <begin position="337"/>
        <end position="356"/>
    </location>
</feature>
<dbReference type="Gene3D" id="1.20.1720.10">
    <property type="entry name" value="Multidrug resistance protein D"/>
    <property type="match status" value="1"/>
</dbReference>
<dbReference type="InterPro" id="IPR004638">
    <property type="entry name" value="EmrB-like"/>
</dbReference>
<feature type="transmembrane region" description="Helical" evidence="8">
    <location>
        <begin position="56"/>
        <end position="76"/>
    </location>
</feature>
<comment type="caution">
    <text evidence="10">The sequence shown here is derived from an EMBL/GenBank/DDBJ whole genome shotgun (WGS) entry which is preliminary data.</text>
</comment>
<feature type="transmembrane region" description="Helical" evidence="8">
    <location>
        <begin position="16"/>
        <end position="36"/>
    </location>
</feature>
<organism evidence="10 11">
    <name type="scientific">Actinoallomurus iriomotensis</name>
    <dbReference type="NCBI Taxonomy" id="478107"/>
    <lineage>
        <taxon>Bacteria</taxon>
        <taxon>Bacillati</taxon>
        <taxon>Actinomycetota</taxon>
        <taxon>Actinomycetes</taxon>
        <taxon>Streptosporangiales</taxon>
        <taxon>Thermomonosporaceae</taxon>
        <taxon>Actinoallomurus</taxon>
    </lineage>
</organism>
<gene>
    <name evidence="10" type="ORF">Airi01_008040</name>
</gene>
<dbReference type="InterPro" id="IPR036259">
    <property type="entry name" value="MFS_trans_sf"/>
</dbReference>
<dbReference type="SUPFAM" id="SSF49478">
    <property type="entry name" value="Cna protein B-type domain"/>
    <property type="match status" value="2"/>
</dbReference>
<feature type="transmembrane region" description="Helical" evidence="8">
    <location>
        <begin position="363"/>
        <end position="384"/>
    </location>
</feature>
<dbReference type="AlphaFoldDB" id="A0A9W6REE4"/>
<evidence type="ECO:0000313" key="10">
    <source>
        <dbReference type="EMBL" id="GLY72537.1"/>
    </source>
</evidence>
<evidence type="ECO:0000256" key="8">
    <source>
        <dbReference type="SAM" id="Phobius"/>
    </source>
</evidence>
<evidence type="ECO:0000256" key="4">
    <source>
        <dbReference type="ARBA" id="ARBA00022692"/>
    </source>
</evidence>
<keyword evidence="3" id="KW-1003">Cell membrane</keyword>
<keyword evidence="2" id="KW-0813">Transport</keyword>
<keyword evidence="4 8" id="KW-0812">Transmembrane</keyword>
<comment type="subcellular location">
    <subcellularLocation>
        <location evidence="1">Cell membrane</location>
        <topology evidence="1">Multi-pass membrane protein</topology>
    </subcellularLocation>
</comment>
<dbReference type="EMBL" id="BSTJ01000001">
    <property type="protein sequence ID" value="GLY72537.1"/>
    <property type="molecule type" value="Genomic_DNA"/>
</dbReference>
<dbReference type="Proteomes" id="UP001165135">
    <property type="component" value="Unassembled WGS sequence"/>
</dbReference>
<feature type="domain" description="Major facilitator superfamily (MFS) profile" evidence="9">
    <location>
        <begin position="18"/>
        <end position="481"/>
    </location>
</feature>
<evidence type="ECO:0000259" key="9">
    <source>
        <dbReference type="PROSITE" id="PS50850"/>
    </source>
</evidence>
<proteinExistence type="predicted"/>
<evidence type="ECO:0000256" key="6">
    <source>
        <dbReference type="ARBA" id="ARBA00023136"/>
    </source>
</evidence>
<dbReference type="Pfam" id="PF07690">
    <property type="entry name" value="MFS_1"/>
    <property type="match status" value="1"/>
</dbReference>
<dbReference type="PANTHER" id="PTHR42718">
    <property type="entry name" value="MAJOR FACILITATOR SUPERFAMILY MULTIDRUG TRANSPORTER MFSC"/>
    <property type="match status" value="1"/>
</dbReference>
<dbReference type="GO" id="GO:0005886">
    <property type="term" value="C:plasma membrane"/>
    <property type="evidence" value="ECO:0007669"/>
    <property type="project" value="UniProtKB-SubCell"/>
</dbReference>
<dbReference type="GO" id="GO:0022857">
    <property type="term" value="F:transmembrane transporter activity"/>
    <property type="evidence" value="ECO:0007669"/>
    <property type="project" value="InterPro"/>
</dbReference>
<name>A0A9W6REE4_9ACTN</name>
<feature type="region of interest" description="Disordered" evidence="7">
    <location>
        <begin position="505"/>
        <end position="524"/>
    </location>
</feature>
<dbReference type="InterPro" id="IPR008969">
    <property type="entry name" value="CarboxyPept-like_regulatory"/>
</dbReference>
<dbReference type="InterPro" id="IPR011701">
    <property type="entry name" value="MFS"/>
</dbReference>
<accession>A0A9W6REE4</accession>